<reference evidence="3 4" key="1">
    <citation type="submission" date="2019-03" db="EMBL/GenBank/DDBJ databases">
        <title>Genomic Encyclopedia of Type Strains, Phase IV (KMG-IV): sequencing the most valuable type-strain genomes for metagenomic binning, comparative biology and taxonomic classification.</title>
        <authorList>
            <person name="Goeker M."/>
        </authorList>
    </citation>
    <scope>NUCLEOTIDE SEQUENCE [LARGE SCALE GENOMIC DNA]</scope>
    <source>
        <strain evidence="3 4">DSM 13328</strain>
    </source>
</reference>
<evidence type="ECO:0000313" key="4">
    <source>
        <dbReference type="Proteomes" id="UP000294855"/>
    </source>
</evidence>
<evidence type="ECO:0000313" key="3">
    <source>
        <dbReference type="EMBL" id="TDQ67850.1"/>
    </source>
</evidence>
<evidence type="ECO:0000256" key="2">
    <source>
        <dbReference type="SAM" id="Phobius"/>
    </source>
</evidence>
<keyword evidence="2" id="KW-1133">Transmembrane helix</keyword>
<keyword evidence="4" id="KW-1185">Reference proteome</keyword>
<keyword evidence="2" id="KW-0812">Transmembrane</keyword>
<name>A0A484F2I3_9EURY</name>
<feature type="region of interest" description="Disordered" evidence="1">
    <location>
        <begin position="119"/>
        <end position="157"/>
    </location>
</feature>
<feature type="transmembrane region" description="Helical" evidence="2">
    <location>
        <begin position="12"/>
        <end position="29"/>
    </location>
</feature>
<feature type="compositionally biased region" description="Basic and acidic residues" evidence="1">
    <location>
        <begin position="119"/>
        <end position="146"/>
    </location>
</feature>
<accession>A0A484F2I3</accession>
<dbReference type="EMBL" id="SNYS01000010">
    <property type="protein sequence ID" value="TDQ67850.1"/>
    <property type="molecule type" value="Genomic_DNA"/>
</dbReference>
<keyword evidence="2" id="KW-0472">Membrane</keyword>
<evidence type="ECO:0000256" key="1">
    <source>
        <dbReference type="SAM" id="MobiDB-lite"/>
    </source>
</evidence>
<comment type="caution">
    <text evidence="3">The sequence shown here is derived from an EMBL/GenBank/DDBJ whole genome shotgun (WGS) entry which is preliminary data.</text>
</comment>
<protein>
    <submittedName>
        <fullName evidence="3">Uncharacterized protein</fullName>
    </submittedName>
</protein>
<feature type="transmembrane region" description="Helical" evidence="2">
    <location>
        <begin position="50"/>
        <end position="81"/>
    </location>
</feature>
<dbReference type="Proteomes" id="UP000294855">
    <property type="component" value="Unassembled WGS sequence"/>
</dbReference>
<dbReference type="AlphaFoldDB" id="A0A484F2I3"/>
<gene>
    <name evidence="3" type="ORF">C7391_1404</name>
</gene>
<sequence>MVLENIDTLTLIYIGIGVFAYFTILFLTFRDMRIFRRTGYVSYRKGALKGILASSVVLLGIFLIQSMQLLGLGLVFLGLMINQKGAREKVFTTAGTLQRFIGQTDVVLTNEEKRELYEQQLADKKRMEKEKEKAERREKMKEQRENDESDGTEEDEE</sequence>
<organism evidence="3 4">
    <name type="scientific">Methanimicrococcus blatticola</name>
    <dbReference type="NCBI Taxonomy" id="91560"/>
    <lineage>
        <taxon>Archaea</taxon>
        <taxon>Methanobacteriati</taxon>
        <taxon>Methanobacteriota</taxon>
        <taxon>Stenosarchaea group</taxon>
        <taxon>Methanomicrobia</taxon>
        <taxon>Methanosarcinales</taxon>
        <taxon>Methanosarcinaceae</taxon>
        <taxon>Methanimicrococcus</taxon>
    </lineage>
</organism>
<proteinExistence type="predicted"/>
<feature type="compositionally biased region" description="Acidic residues" evidence="1">
    <location>
        <begin position="147"/>
        <end position="157"/>
    </location>
</feature>
<dbReference type="RefSeq" id="WP_317852544.1">
    <property type="nucleotide sequence ID" value="NZ_JAHDUW010000001.1"/>
</dbReference>